<dbReference type="InterPro" id="IPR018356">
    <property type="entry name" value="Tscrpt_reg_HTH_DeoR_CS"/>
</dbReference>
<evidence type="ECO:0000256" key="1">
    <source>
        <dbReference type="ARBA" id="ARBA00023015"/>
    </source>
</evidence>
<dbReference type="Pfam" id="PF13280">
    <property type="entry name" value="WYL"/>
    <property type="match status" value="1"/>
</dbReference>
<dbReference type="RefSeq" id="WP_089024111.1">
    <property type="nucleotide sequence ID" value="NZ_NIQC01000024.1"/>
</dbReference>
<accession>A0A226BYM1</accession>
<keyword evidence="1" id="KW-0805">Transcription regulation</keyword>
<sequence length="315" mass="37681">MKLDRLVRLMSIAEKIRREPGIVYDDLAKELEVSQRTIRRDINILEQAGLPVQNYQGLRFMSDVELPRVQFDPNEVTFLLLMTNFLSHYGIDSNIPESLLKKLRKHLPEKMIDKYQTLQRSVLIHPHDNEQDGREIVKRLKEIIELKNRVQIYYQSNSSKNESWRLVDPYGVFFKKRSWYMVGYCYKNGSIRMFKCSRVKEIKSLQDKYEIPKEFDLEDFLSDSFELMKGEPTKIKIRFKKEVASIIEETVFYKGEKKTKYNEDIIYELTVANWREVYSWVLSFGRKAEILEPKWMREQIISELKDMEILYSSIN</sequence>
<dbReference type="SMART" id="SM00420">
    <property type="entry name" value="HTH_DEOR"/>
    <property type="match status" value="1"/>
</dbReference>
<dbReference type="InterPro" id="IPR036388">
    <property type="entry name" value="WH-like_DNA-bd_sf"/>
</dbReference>
<comment type="caution">
    <text evidence="5">The sequence shown here is derived from an EMBL/GenBank/DDBJ whole genome shotgun (WGS) entry which is preliminary data.</text>
</comment>
<dbReference type="PROSITE" id="PS52050">
    <property type="entry name" value="WYL"/>
    <property type="match status" value="1"/>
</dbReference>
<dbReference type="InterPro" id="IPR026881">
    <property type="entry name" value="WYL_dom"/>
</dbReference>
<dbReference type="InterPro" id="IPR013196">
    <property type="entry name" value="HTH_11"/>
</dbReference>
<dbReference type="GO" id="GO:0003700">
    <property type="term" value="F:DNA-binding transcription factor activity"/>
    <property type="evidence" value="ECO:0007669"/>
    <property type="project" value="InterPro"/>
</dbReference>
<organism evidence="5 6">
    <name type="scientific">Natranaerobius trueperi</name>
    <dbReference type="NCBI Taxonomy" id="759412"/>
    <lineage>
        <taxon>Bacteria</taxon>
        <taxon>Bacillati</taxon>
        <taxon>Bacillota</taxon>
        <taxon>Clostridia</taxon>
        <taxon>Natranaerobiales</taxon>
        <taxon>Natranaerobiaceae</taxon>
        <taxon>Natranaerobius</taxon>
    </lineage>
</organism>
<evidence type="ECO:0000259" key="4">
    <source>
        <dbReference type="PROSITE" id="PS51000"/>
    </source>
</evidence>
<evidence type="ECO:0000313" key="5">
    <source>
        <dbReference type="EMBL" id="OWZ83207.1"/>
    </source>
</evidence>
<dbReference type="Pfam" id="PF08279">
    <property type="entry name" value="HTH_11"/>
    <property type="match status" value="1"/>
</dbReference>
<dbReference type="InterPro" id="IPR001034">
    <property type="entry name" value="DeoR_HTH"/>
</dbReference>
<evidence type="ECO:0000313" key="6">
    <source>
        <dbReference type="Proteomes" id="UP000214588"/>
    </source>
</evidence>
<name>A0A226BYM1_9FIRM</name>
<keyword evidence="3" id="KW-0804">Transcription</keyword>
<dbReference type="PIRSF" id="PIRSF016838">
    <property type="entry name" value="PafC"/>
    <property type="match status" value="1"/>
</dbReference>
<dbReference type="PANTHER" id="PTHR34580">
    <property type="match status" value="1"/>
</dbReference>
<dbReference type="GO" id="GO:0003677">
    <property type="term" value="F:DNA binding"/>
    <property type="evidence" value="ECO:0007669"/>
    <property type="project" value="UniProtKB-KW"/>
</dbReference>
<dbReference type="PANTHER" id="PTHR34580:SF1">
    <property type="entry name" value="PROTEIN PAFC"/>
    <property type="match status" value="1"/>
</dbReference>
<keyword evidence="2" id="KW-0238">DNA-binding</keyword>
<proteinExistence type="predicted"/>
<feature type="domain" description="HTH deoR-type" evidence="4">
    <location>
        <begin position="5"/>
        <end position="60"/>
    </location>
</feature>
<dbReference type="OrthoDB" id="9815009at2"/>
<dbReference type="Gene3D" id="1.10.10.10">
    <property type="entry name" value="Winged helix-like DNA-binding domain superfamily/Winged helix DNA-binding domain"/>
    <property type="match status" value="1"/>
</dbReference>
<gene>
    <name evidence="5" type="ORF">CDO51_09930</name>
</gene>
<dbReference type="Pfam" id="PF25583">
    <property type="entry name" value="WCX"/>
    <property type="match status" value="1"/>
</dbReference>
<keyword evidence="6" id="KW-1185">Reference proteome</keyword>
<dbReference type="InterPro" id="IPR036390">
    <property type="entry name" value="WH_DNA-bd_sf"/>
</dbReference>
<dbReference type="PROSITE" id="PS00894">
    <property type="entry name" value="HTH_DEOR_1"/>
    <property type="match status" value="1"/>
</dbReference>
<dbReference type="InterPro" id="IPR057727">
    <property type="entry name" value="WCX_dom"/>
</dbReference>
<dbReference type="SUPFAM" id="SSF46785">
    <property type="entry name" value="Winged helix' DNA-binding domain"/>
    <property type="match status" value="1"/>
</dbReference>
<dbReference type="InterPro" id="IPR028349">
    <property type="entry name" value="PafC-like"/>
</dbReference>
<dbReference type="InterPro" id="IPR051534">
    <property type="entry name" value="CBASS_pafABC_assoc_protein"/>
</dbReference>
<evidence type="ECO:0000256" key="2">
    <source>
        <dbReference type="ARBA" id="ARBA00023125"/>
    </source>
</evidence>
<reference evidence="5 6" key="1">
    <citation type="submission" date="2017-06" db="EMBL/GenBank/DDBJ databases">
        <title>Draft Genome Sequence of Natranaerobius trueperi halophilic, alkalithermophilic bacteria from soda lakes.</title>
        <authorList>
            <person name="Zhao B."/>
        </authorList>
    </citation>
    <scope>NUCLEOTIDE SEQUENCE [LARGE SCALE GENOMIC DNA]</scope>
    <source>
        <strain evidence="5 6">DSM 18760</strain>
    </source>
</reference>
<protein>
    <recommendedName>
        <fullName evidence="4">HTH deoR-type domain-containing protein</fullName>
    </recommendedName>
</protein>
<dbReference type="Proteomes" id="UP000214588">
    <property type="component" value="Unassembled WGS sequence"/>
</dbReference>
<evidence type="ECO:0000256" key="3">
    <source>
        <dbReference type="ARBA" id="ARBA00023163"/>
    </source>
</evidence>
<dbReference type="EMBL" id="NIQC01000024">
    <property type="protein sequence ID" value="OWZ83207.1"/>
    <property type="molecule type" value="Genomic_DNA"/>
</dbReference>
<dbReference type="AlphaFoldDB" id="A0A226BYM1"/>
<dbReference type="PROSITE" id="PS51000">
    <property type="entry name" value="HTH_DEOR_2"/>
    <property type="match status" value="1"/>
</dbReference>